<comment type="caution">
    <text evidence="2">The sequence shown here is derived from an EMBL/GenBank/DDBJ whole genome shotgun (WGS) entry which is preliminary data.</text>
</comment>
<sequence>MPLNKLIDYLDEHDKKYIVVKHSPVFTAQEVAASAHIPGKNMAKTVMVKVDDAMMMVVLPSTHNVDFDSIKEAIGANEVELASEEEFEELFPDCELGAMPPFGNLYDLETLVAESLTEDEEIAFNAGTHKELVKMNYRDFEELVEPKILPVGVRA</sequence>
<gene>
    <name evidence="2" type="ORF">NM125_10295</name>
</gene>
<evidence type="ECO:0000313" key="2">
    <source>
        <dbReference type="EMBL" id="MCP9291965.1"/>
    </source>
</evidence>
<name>A0A9X2L476_9BACT</name>
<dbReference type="SUPFAM" id="SSF55826">
    <property type="entry name" value="YbaK/ProRS associated domain"/>
    <property type="match status" value="1"/>
</dbReference>
<dbReference type="Proteomes" id="UP001139125">
    <property type="component" value="Unassembled WGS sequence"/>
</dbReference>
<protein>
    <submittedName>
        <fullName evidence="2">YbaK/EbsC family protein</fullName>
    </submittedName>
</protein>
<dbReference type="CDD" id="cd04332">
    <property type="entry name" value="YbaK_like"/>
    <property type="match status" value="1"/>
</dbReference>
<feature type="domain" description="YbaK/aminoacyl-tRNA synthetase-associated" evidence="1">
    <location>
        <begin position="22"/>
        <end position="142"/>
    </location>
</feature>
<dbReference type="InterPro" id="IPR036754">
    <property type="entry name" value="YbaK/aa-tRNA-synt-asso_dom_sf"/>
</dbReference>
<dbReference type="InterPro" id="IPR007214">
    <property type="entry name" value="YbaK/aa-tRNA-synth-assoc-dom"/>
</dbReference>
<dbReference type="EMBL" id="JANDBC010000002">
    <property type="protein sequence ID" value="MCP9291965.1"/>
    <property type="molecule type" value="Genomic_DNA"/>
</dbReference>
<dbReference type="PANTHER" id="PTHR30411:SF9">
    <property type="entry name" value="MULTIFUNCTIONAL SER_THR-TRNA DEACYLASE PROXP-Y"/>
    <property type="match status" value="1"/>
</dbReference>
<dbReference type="Pfam" id="PF04073">
    <property type="entry name" value="tRNA_edit"/>
    <property type="match status" value="1"/>
</dbReference>
<dbReference type="PANTHER" id="PTHR30411">
    <property type="entry name" value="CYTOPLASMIC PROTEIN"/>
    <property type="match status" value="1"/>
</dbReference>
<dbReference type="AlphaFoldDB" id="A0A9X2L476"/>
<evidence type="ECO:0000313" key="3">
    <source>
        <dbReference type="Proteomes" id="UP001139125"/>
    </source>
</evidence>
<reference evidence="2" key="1">
    <citation type="submission" date="2022-06" db="EMBL/GenBank/DDBJ databases">
        <title>Gracilimonas sp. CAU 1638 isolated from sea sediment.</title>
        <authorList>
            <person name="Kim W."/>
        </authorList>
    </citation>
    <scope>NUCLEOTIDE SEQUENCE</scope>
    <source>
        <strain evidence="2">CAU 1638</strain>
    </source>
</reference>
<proteinExistence type="predicted"/>
<accession>A0A9X2L476</accession>
<evidence type="ECO:0000259" key="1">
    <source>
        <dbReference type="Pfam" id="PF04073"/>
    </source>
</evidence>
<dbReference type="RefSeq" id="WP_255134839.1">
    <property type="nucleotide sequence ID" value="NZ_JANDBC010000002.1"/>
</dbReference>
<dbReference type="Gene3D" id="3.90.960.10">
    <property type="entry name" value="YbaK/aminoacyl-tRNA synthetase-associated domain"/>
    <property type="match status" value="1"/>
</dbReference>
<dbReference type="GO" id="GO:0002161">
    <property type="term" value="F:aminoacyl-tRNA deacylase activity"/>
    <property type="evidence" value="ECO:0007669"/>
    <property type="project" value="InterPro"/>
</dbReference>
<keyword evidence="3" id="KW-1185">Reference proteome</keyword>
<organism evidence="2 3">
    <name type="scientific">Gracilimonas sediminicola</name>
    <dbReference type="NCBI Taxonomy" id="2952158"/>
    <lineage>
        <taxon>Bacteria</taxon>
        <taxon>Pseudomonadati</taxon>
        <taxon>Balneolota</taxon>
        <taxon>Balneolia</taxon>
        <taxon>Balneolales</taxon>
        <taxon>Balneolaceae</taxon>
        <taxon>Gracilimonas</taxon>
    </lineage>
</organism>